<gene>
    <name evidence="5" type="ORF">DYBT9275_02421</name>
</gene>
<evidence type="ECO:0000313" key="5">
    <source>
        <dbReference type="EMBL" id="CAG5000235.1"/>
    </source>
</evidence>
<evidence type="ECO:0000256" key="2">
    <source>
        <dbReference type="ARBA" id="ARBA00022801"/>
    </source>
</evidence>
<dbReference type="Gene3D" id="2.160.20.10">
    <property type="entry name" value="Single-stranded right-handed beta-helix, Pectin lyase-like"/>
    <property type="match status" value="1"/>
</dbReference>
<keyword evidence="6" id="KW-1185">Reference proteome</keyword>
<evidence type="ECO:0000256" key="4">
    <source>
        <dbReference type="RuleBase" id="RU361169"/>
    </source>
</evidence>
<dbReference type="RefSeq" id="WP_215239058.1">
    <property type="nucleotide sequence ID" value="NZ_CAJRAF010000002.1"/>
</dbReference>
<sequence>MINTDFFSRYPTAPSSTEDTTLNILQFGAVGDGKFLNTSVLQKAIDTCSRKGGGKLVVPKGDFLTGTLYLKSNVHLYLEEGGVILGSPFKKDYSMQTLVHADGQKNIMISGKGMINGNAQVNSTGEFRDTGNNDNRPPLFTLDLCSEVTIKDITFRQSLMWTAIFQQCEHVWIDGVKINENYFYNADGIDIIDCEDVLVENCDINTDDDGICLKSASLRGCRRVIARKNRVRSLCNAFKMGTGSVGGFRQVLIENNEVWQTVISGIALQIVDGGVMEDIVVRNMVMNGVGTPINIRLGERNRGPHGEAETQTGMIRNIHISNITATVNKAQKFNEPERQHHDYLPHTSSICGLPGYLIENVIIEDVKITVNGGFPVAQSEDILREIPENGKKYPENRMFGTLPAYGFYIRHAKDIQLKNISVTITQDDGRPAFVFDDVHNVRCSGLEGSGLKPTPLLSVKPGCRNVRIG</sequence>
<dbReference type="SUPFAM" id="SSF51126">
    <property type="entry name" value="Pectin lyase-like"/>
    <property type="match status" value="1"/>
</dbReference>
<dbReference type="InterPro" id="IPR012334">
    <property type="entry name" value="Pectin_lyas_fold"/>
</dbReference>
<dbReference type="AlphaFoldDB" id="A0A916JD18"/>
<comment type="similarity">
    <text evidence="1 4">Belongs to the glycosyl hydrolase 28 family.</text>
</comment>
<dbReference type="SMART" id="SM00710">
    <property type="entry name" value="PbH1"/>
    <property type="match status" value="3"/>
</dbReference>
<dbReference type="InterPro" id="IPR011050">
    <property type="entry name" value="Pectin_lyase_fold/virulence"/>
</dbReference>
<dbReference type="PANTHER" id="PTHR31339">
    <property type="entry name" value="PECTIN LYASE-RELATED"/>
    <property type="match status" value="1"/>
</dbReference>
<dbReference type="InterPro" id="IPR000743">
    <property type="entry name" value="Glyco_hydro_28"/>
</dbReference>
<dbReference type="InterPro" id="IPR051801">
    <property type="entry name" value="GH28_Enzymes"/>
</dbReference>
<dbReference type="EMBL" id="CAJRAF010000002">
    <property type="protein sequence ID" value="CAG5000235.1"/>
    <property type="molecule type" value="Genomic_DNA"/>
</dbReference>
<accession>A0A916JD18</accession>
<comment type="caution">
    <text evidence="5">The sequence shown here is derived from an EMBL/GenBank/DDBJ whole genome shotgun (WGS) entry which is preliminary data.</text>
</comment>
<evidence type="ECO:0000313" key="6">
    <source>
        <dbReference type="Proteomes" id="UP000680038"/>
    </source>
</evidence>
<dbReference type="GO" id="GO:0005975">
    <property type="term" value="P:carbohydrate metabolic process"/>
    <property type="evidence" value="ECO:0007669"/>
    <property type="project" value="InterPro"/>
</dbReference>
<dbReference type="GO" id="GO:0004650">
    <property type="term" value="F:polygalacturonase activity"/>
    <property type="evidence" value="ECO:0007669"/>
    <property type="project" value="InterPro"/>
</dbReference>
<name>A0A916JD18_9BACT</name>
<keyword evidence="3 4" id="KW-0326">Glycosidase</keyword>
<dbReference type="Proteomes" id="UP000680038">
    <property type="component" value="Unassembled WGS sequence"/>
</dbReference>
<organism evidence="5 6">
    <name type="scientific">Dyadobacter helix</name>
    <dbReference type="NCBI Taxonomy" id="2822344"/>
    <lineage>
        <taxon>Bacteria</taxon>
        <taxon>Pseudomonadati</taxon>
        <taxon>Bacteroidota</taxon>
        <taxon>Cytophagia</taxon>
        <taxon>Cytophagales</taxon>
        <taxon>Spirosomataceae</taxon>
        <taxon>Dyadobacter</taxon>
    </lineage>
</organism>
<evidence type="ECO:0000256" key="1">
    <source>
        <dbReference type="ARBA" id="ARBA00008834"/>
    </source>
</evidence>
<dbReference type="InterPro" id="IPR006626">
    <property type="entry name" value="PbH1"/>
</dbReference>
<proteinExistence type="inferred from homology"/>
<dbReference type="Pfam" id="PF00295">
    <property type="entry name" value="Glyco_hydro_28"/>
    <property type="match status" value="1"/>
</dbReference>
<evidence type="ECO:0000256" key="3">
    <source>
        <dbReference type="ARBA" id="ARBA00023295"/>
    </source>
</evidence>
<protein>
    <submittedName>
        <fullName evidence="5">Uncharacterized protein</fullName>
    </submittedName>
</protein>
<keyword evidence="2 4" id="KW-0378">Hydrolase</keyword>
<reference evidence="5" key="1">
    <citation type="submission" date="2021-04" db="EMBL/GenBank/DDBJ databases">
        <authorList>
            <person name="Rodrigo-Torres L."/>
            <person name="Arahal R. D."/>
            <person name="Lucena T."/>
        </authorList>
    </citation>
    <scope>NUCLEOTIDE SEQUENCE</scope>
    <source>
        <strain evidence="5">CECT 9275</strain>
    </source>
</reference>
<dbReference type="PANTHER" id="PTHR31339:SF9">
    <property type="entry name" value="PLASMIN AND FIBRONECTIN-BINDING PROTEIN A"/>
    <property type="match status" value="1"/>
</dbReference>